<dbReference type="InterPro" id="IPR001611">
    <property type="entry name" value="Leu-rich_rpt"/>
</dbReference>
<organism evidence="1 2">
    <name type="scientific">Rubroshorea leprosula</name>
    <dbReference type="NCBI Taxonomy" id="152421"/>
    <lineage>
        <taxon>Eukaryota</taxon>
        <taxon>Viridiplantae</taxon>
        <taxon>Streptophyta</taxon>
        <taxon>Embryophyta</taxon>
        <taxon>Tracheophyta</taxon>
        <taxon>Spermatophyta</taxon>
        <taxon>Magnoliopsida</taxon>
        <taxon>eudicotyledons</taxon>
        <taxon>Gunneridae</taxon>
        <taxon>Pentapetalae</taxon>
        <taxon>rosids</taxon>
        <taxon>malvids</taxon>
        <taxon>Malvales</taxon>
        <taxon>Dipterocarpaceae</taxon>
        <taxon>Rubroshorea</taxon>
    </lineage>
</organism>
<sequence>MEETELVSLCLEAACKSEESVEKWRRQRRTLERLPSHLAQSLLQRLLHRRLLFPSLLEVFKYSMEEIDLRGQNSVDAEWMAYIGAFRYLRYLSLADCHRVTNSALWPIIGMACLKELDLSRCTKVTNAGVRHLISISTLEKLWVSETRITADGVALLSSLENLSVLDLGGLPVTDKALNSLQLLTKLEYLDLWGSKISNGGVGVLQSFPKLSFLNLAWTSITNLPDLSALECLNMSNCTINSVLHGTGDKAPLTKLIFSGATFIDGAETFLYMEKSLLLFLDISNSSLHRFSFLSYMEMLEHLDLSSSMLGDDSVEHIVCIGANLRYLNLSSTKVSSTGVGVLAGHVPKLEILSLSHTSIDDMALLYIGMMLSLKVVDLSNTNIKGTIPVEGMDCQMVSSLAALQNLACLERLVLEQTKVRDADLSPLSSCKELSHLSLNCASLTDATLHLLASLPRLTYLSICEAVLTNSGLDSFTPPAALRVLDLRDCWLLTEDAVSLFSKKHPQIEVRHEAVPLLSSELVSSNRASLSQPSSRTSRMKSKQKNMPLSQFFIDQRLKYSREELLALQYSFLSLNSPDDTGIILSELQLDPIN</sequence>
<dbReference type="Gene3D" id="3.80.10.10">
    <property type="entry name" value="Ribonuclease Inhibitor"/>
    <property type="match status" value="4"/>
</dbReference>
<name>A0AAV5LTP0_9ROSI</name>
<accession>A0AAV5LTP0</accession>
<evidence type="ECO:0000313" key="1">
    <source>
        <dbReference type="EMBL" id="GKV40046.1"/>
    </source>
</evidence>
<dbReference type="InterPro" id="IPR032675">
    <property type="entry name" value="LRR_dom_sf"/>
</dbReference>
<dbReference type="InterPro" id="IPR006553">
    <property type="entry name" value="Leu-rich_rpt_Cys-con_subtyp"/>
</dbReference>
<dbReference type="PANTHER" id="PTHR12904">
    <property type="match status" value="1"/>
</dbReference>
<dbReference type="PANTHER" id="PTHR12904:SF23">
    <property type="entry name" value="PROTEIN ZER-1 HOMOLOG"/>
    <property type="match status" value="1"/>
</dbReference>
<keyword evidence="2" id="KW-1185">Reference proteome</keyword>
<dbReference type="EMBL" id="BPVZ01000138">
    <property type="protein sequence ID" value="GKV40046.1"/>
    <property type="molecule type" value="Genomic_DNA"/>
</dbReference>
<dbReference type="AlphaFoldDB" id="A0AAV5LTP0"/>
<protein>
    <submittedName>
        <fullName evidence="1">Uncharacterized protein</fullName>
    </submittedName>
</protein>
<dbReference type="PROSITE" id="PS51450">
    <property type="entry name" value="LRR"/>
    <property type="match status" value="1"/>
</dbReference>
<dbReference type="SMART" id="SM00367">
    <property type="entry name" value="LRR_CC"/>
    <property type="match status" value="8"/>
</dbReference>
<dbReference type="InterPro" id="IPR051341">
    <property type="entry name" value="Zyg-11_UBL_adapter"/>
</dbReference>
<evidence type="ECO:0000313" key="2">
    <source>
        <dbReference type="Proteomes" id="UP001054252"/>
    </source>
</evidence>
<dbReference type="Proteomes" id="UP001054252">
    <property type="component" value="Unassembled WGS sequence"/>
</dbReference>
<reference evidence="1 2" key="1">
    <citation type="journal article" date="2021" name="Commun. Biol.">
        <title>The genome of Shorea leprosula (Dipterocarpaceae) highlights the ecological relevance of drought in aseasonal tropical rainforests.</title>
        <authorList>
            <person name="Ng K.K.S."/>
            <person name="Kobayashi M.J."/>
            <person name="Fawcett J.A."/>
            <person name="Hatakeyama M."/>
            <person name="Paape T."/>
            <person name="Ng C.H."/>
            <person name="Ang C.C."/>
            <person name="Tnah L.H."/>
            <person name="Lee C.T."/>
            <person name="Nishiyama T."/>
            <person name="Sese J."/>
            <person name="O'Brien M.J."/>
            <person name="Copetti D."/>
            <person name="Mohd Noor M.I."/>
            <person name="Ong R.C."/>
            <person name="Putra M."/>
            <person name="Sireger I.Z."/>
            <person name="Indrioko S."/>
            <person name="Kosugi Y."/>
            <person name="Izuno A."/>
            <person name="Isagi Y."/>
            <person name="Lee S.L."/>
            <person name="Shimizu K.K."/>
        </authorList>
    </citation>
    <scope>NUCLEOTIDE SEQUENCE [LARGE SCALE GENOMIC DNA]</scope>
    <source>
        <strain evidence="1">214</strain>
    </source>
</reference>
<proteinExistence type="predicted"/>
<gene>
    <name evidence="1" type="ORF">SLEP1_g47726</name>
</gene>
<comment type="caution">
    <text evidence="1">The sequence shown here is derived from an EMBL/GenBank/DDBJ whole genome shotgun (WGS) entry which is preliminary data.</text>
</comment>
<dbReference type="Pfam" id="PF13516">
    <property type="entry name" value="LRR_6"/>
    <property type="match status" value="2"/>
</dbReference>
<dbReference type="SUPFAM" id="SSF52047">
    <property type="entry name" value="RNI-like"/>
    <property type="match status" value="2"/>
</dbReference>